<keyword evidence="4" id="KW-0969">Cilium</keyword>
<protein>
    <recommendedName>
        <fullName evidence="6">Calponin-homology (CH) domain-containing protein</fullName>
    </recommendedName>
</protein>
<dbReference type="Gene3D" id="1.10.418.10">
    <property type="entry name" value="Calponin-like domain"/>
    <property type="match status" value="1"/>
</dbReference>
<keyword evidence="8" id="KW-1185">Reference proteome</keyword>
<evidence type="ECO:0000256" key="2">
    <source>
        <dbReference type="ARBA" id="ARBA00004496"/>
    </source>
</evidence>
<dbReference type="Gene3D" id="2.60.40.10">
    <property type="entry name" value="Immunoglobulins"/>
    <property type="match status" value="7"/>
</dbReference>
<evidence type="ECO:0000256" key="3">
    <source>
        <dbReference type="ARBA" id="ARBA00022490"/>
    </source>
</evidence>
<dbReference type="EnsemblMetazoa" id="XM_019998857.1">
    <property type="protein sequence ID" value="XP_019854416.1"/>
    <property type="gene ID" value="LOC109583478"/>
</dbReference>
<dbReference type="eggNOG" id="ENOG502QQ4Q">
    <property type="taxonomic scope" value="Eukaryota"/>
</dbReference>
<evidence type="ECO:0000259" key="6">
    <source>
        <dbReference type="PROSITE" id="PS50021"/>
    </source>
</evidence>
<keyword evidence="3" id="KW-0963">Cytoplasm</keyword>
<dbReference type="Pfam" id="PF22544">
    <property type="entry name" value="HYDIN_VesB_CFA65-like_Ig"/>
    <property type="match status" value="1"/>
</dbReference>
<dbReference type="Proteomes" id="UP000007879">
    <property type="component" value="Unassembled WGS sequence"/>
</dbReference>
<feature type="domain" description="Calponin-homology (CH)" evidence="6">
    <location>
        <begin position="1623"/>
        <end position="1741"/>
    </location>
</feature>
<sequence>MESSSSSGSYNSNGSNYIKIVDFPVDEVTFIDTGQGEETVTYHVQNCSASSKRLRAALKKGSSEAFSLLAGKEERLLAPGLKLAVTIKFTPKGKPGSSYDGDLNLFADDYVAMSIPIVGHPPYPLLTFTPDCIDFGSQVCAHQSVSRSITLFNTGRAPGSFSVSTRHLPSYLTITPLEGAISPGSQESINVDLLCRKVGIMEENIEIQLESDTISIPVTASIVQPQLELLDSESLAPTSSLHLGTTYYGTIKHKSIVIYNNSPSPVDYVAAISKESPPYGEGVDMKGTLAMACTKGGLYQHNWREQSDVPISERLFNLSPNEGTLRPYQTERIDVTFYPMLDQSEKGWEHHQGLACRRDYALYVHITPVGLTKQGYEQNVVELGLTATALPIQISLEPSEIQFGKCLEGALNSQKMMIRNDSDSLPLTYRLSVPAHYKIDHNKGHILPEKEQSVVVIFQPKQLGDLNGYLLLEIMGEHIDGVASVFAVYKVPLMGSCIIDNQRGKRESKTQKLILDDLAASIRPHDRSVKIKSPFTKVNRHTYVDPDFAYTDSEMADIKAHQQSYRDYINDSRKERLAREKERKLGNTEYITSTDIGIEPGAGIKPPSIALRDQFTDYNETRTDSNSNSSTQSPLPPLNEETILEQCQMRLSPQQLSNIKLEPQLLKLGVVVKNFPLEKTLILTNENSQCIRLCLESKSIFIKFGSSSSSEGSCFLECVLTPYSRVNFTVTFQSDQLGDFNESIKCIINNDHIYHIPVTVSVTDASLSLSPSHITLSSPPLSTLNSLLEGQVTLHNPHHVPTGFSWGLDDHDDYVAVTHMEGVVPAHSSLVCAIFCQGNVPKECTRLSLTLNVEGGEKKKLNCSLKYWKSDCSFKETRLIFNPAPQYLPVKKTVHIVNKGTNHGYFEVLPFQPSTDCISVQPERGHVPAGDSVQLTVQLCYWEEMIFESILKVRLHEGKMLSMRINGSVEAPKVFINLDQFNFGVVYCGVKLSLPFTIHNMGQAHTVLSIDLSFYEDFTLILPDDDNPYKDTQVDLSSFKDSSNKYELTIPPSTAVKCAMDFTPRDVASYDFILPILVNGQDPVPPPLSHWPPGRTHKSQVAVDKKLPSYKNTPKRRVLATALVPPLQVLHNNIEFHIAPEMNIVSKLSEQVVSLTNVSSEPLTWGIKDKNEKRLSDGTFRFILFSKSSVPFELPLCTKTDPIPGEIGHLAPGQSFKFKALFSPGHHGHFSLSLPVYINGDRSLAYSTLEFTGDMVSGRLSVSPPHVAIQPVPLGVTVEARFIVTLEKFYGKVELSGSAPSSLPDNVSMSVQLSGPMKEENTIQIPCVLTFSSSLPISITDCVTFTEKNTKTIKSVPFSVAADNSLMTTYEFFSENLSSINFESSPPSFVPILRLPSWPFKSSSCSTLSTCSTNRPPPPPGIYPSATSSAMEYGNLFLYQSKVALCRYVSLFGWSDGIRHVKGPNGLVECVGIQSYSSNVKKKYAKALTSSRGPLLDLMRHLCGRLPPGIPLNPPPCNTRAERVDRHFKELSAILAFLEAQGALLWIVVPESLMDWNDFCYWRTSHPNTHSLLACSTHEEFNEFSEKAWTHLLAQLIKVLVIPRHSSPSANQFRQAKESNVYSSHEVMLLNWMNHHFEREGRKLYGSNIVSRTIQTFDVDLMDCIVIACLLVAYVPSLFDTDLNGLYPEPLTPEQVSHNSLLLVQAIQRIGINYDIQASDFSAPNPMMLILFCSHLFHILPHYVPSSSIKLQGSLHTCITKQITVENTSHRELLYRTLILGNASSTGCFTVKGKDDFISVPPKSSVSVPVSFKAQCLTECEGTLLLIPKGGGGRQGYPLSFKLIGQVNTVHPKSVLVHEVPLYQVTSLSVPIAIPHVTESILFHVKLVEGEKLSEKRMKLKANKMDGKAKSTVTETIICPSSLTNRSTDSIKLFHTKQTTITIGPSHNRLEQTEQENRPRIELEYIPLRKVPRDCAIILSNAQYGDTVFLVSTTVSLPLASMTLPPFLLPSTLYDKDTRTVYIRGPVGESLSEVINIPTRNEDFERAVYRLGEWDIPKDERERQHLTGSFGYASLYNAMKALNLETAIKTHRDFLPHGADEIHFDISCDNSDHFTVQGGISIPVFSRKTSSVLPIQFICHKDGCYMCHVVLTSPHDIRVFHIEVIAISKKEEPELEFKIPAFQKITQRIPLPNLSTVDWPLKATLTGQWFNGPSSLIVKASSTGYYPLNFEPRHEKTVKCRLVLVNENDMSEQSFQLIGIGERPLAQENINMHTRAKERTTMILHVPNTSDRTTLYRVETDIEFITGPSTISIVGNDVADYPIMIEPLDRGNYTGAIVFSVESRSGRIRVIDGSPLEHLWYQVNVIVDPSYPVHTYTLRANTFSESTLSVKIKNPLPEPVTLQVAIEGSSYLSGPSEILLSGETEADYTVTYAPQRLGKEKGEIIVTGLPEGEMAIEINLEATDPKPVEISPPQCELGKSAYTALTLDNPLDHEVMLAYLQTETHFIVIGIDNGTFILPPNSSSDLSIMFKPTQLGFGNQASLVFTSDEFGRQEFLVKGEGLPPSQLPQTIISTVLYQNAVAILSFTNPLSHKASFDVSMETACDQFCLFLKQTRNIVLESGVSLDIPVMFTPDYIEQCNAMILVTTAGTTEPLSWVYPVLGQPEVQPSPSLIPTLNTKAKERLQERLVVSLHNHQEDLSTVRLRPVTPGQGSQSPIEEESLREKYSYRLVLVDTDDNEEMDQLFQVSTALRLVREIISEDKIELVFDIVFLPPKPFSCKADLQVQPNSYGIWHYPVILTATEPVPDDILTLQAHHLTGEVKKGFRLTSLSEAPFPFKASLTSSSPELSIHPTSGVLPPITEKGLLFTVIYKPRTFSKDCHGRVIIETPTTYWLYEIHGQSVSYSSPTGTAQAKVDHQSPIIPQPSNKNFIRRNMQQLHAV</sequence>
<reference evidence="8" key="1">
    <citation type="journal article" date="2010" name="Nature">
        <title>The Amphimedon queenslandica genome and the evolution of animal complexity.</title>
        <authorList>
            <person name="Srivastava M."/>
            <person name="Simakov O."/>
            <person name="Chapman J."/>
            <person name="Fahey B."/>
            <person name="Gauthier M.E."/>
            <person name="Mitros T."/>
            <person name="Richards G.S."/>
            <person name="Conaco C."/>
            <person name="Dacre M."/>
            <person name="Hellsten U."/>
            <person name="Larroux C."/>
            <person name="Putnam N.H."/>
            <person name="Stanke M."/>
            <person name="Adamska M."/>
            <person name="Darling A."/>
            <person name="Degnan S.M."/>
            <person name="Oakley T.H."/>
            <person name="Plachetzki D.C."/>
            <person name="Zhai Y."/>
            <person name="Adamski M."/>
            <person name="Calcino A."/>
            <person name="Cummins S.F."/>
            <person name="Goodstein D.M."/>
            <person name="Harris C."/>
            <person name="Jackson D.J."/>
            <person name="Leys S.P."/>
            <person name="Shu S."/>
            <person name="Woodcroft B.J."/>
            <person name="Vervoort M."/>
            <person name="Kosik K.S."/>
            <person name="Manning G."/>
            <person name="Degnan B.M."/>
            <person name="Rokhsar D.S."/>
        </authorList>
    </citation>
    <scope>NUCLEOTIDE SEQUENCE [LARGE SCALE GENOMIC DNA]</scope>
</reference>
<dbReference type="EnsemblMetazoa" id="Aqu2.1.26803_001">
    <property type="protein sequence ID" value="Aqu2.1.26803_001"/>
    <property type="gene ID" value="Aqu2.1.26803"/>
</dbReference>
<dbReference type="InterPro" id="IPR036872">
    <property type="entry name" value="CH_dom_sf"/>
</dbReference>
<dbReference type="PROSITE" id="PS50021">
    <property type="entry name" value="CH"/>
    <property type="match status" value="1"/>
</dbReference>
<evidence type="ECO:0000313" key="7">
    <source>
        <dbReference type="EnsemblMetazoa" id="Aqu2.1.26803_001"/>
    </source>
</evidence>
<dbReference type="InterPro" id="IPR053879">
    <property type="entry name" value="HYDIN_VesB_CFA65-like_Ig"/>
</dbReference>
<dbReference type="Pfam" id="PF24529">
    <property type="entry name" value="CFAP47"/>
    <property type="match status" value="1"/>
</dbReference>
<keyword evidence="5" id="KW-0966">Cell projection</keyword>
<dbReference type="GO" id="GO:0005929">
    <property type="term" value="C:cilium"/>
    <property type="evidence" value="ECO:0007669"/>
    <property type="project" value="UniProtKB-SubCell"/>
</dbReference>
<dbReference type="InParanoid" id="A0A1X7UH57"/>
<dbReference type="InterPro" id="IPR056343">
    <property type="entry name" value="CFAP47_dom"/>
</dbReference>
<proteinExistence type="predicted"/>
<dbReference type="Pfam" id="PF26579">
    <property type="entry name" value="Ig_CFAP47"/>
    <property type="match status" value="1"/>
</dbReference>
<comment type="subcellular location">
    <subcellularLocation>
        <location evidence="1">Cell projection</location>
        <location evidence="1">Cilium</location>
    </subcellularLocation>
    <subcellularLocation>
        <location evidence="2">Cytoplasm</location>
    </subcellularLocation>
</comment>
<dbReference type="InterPro" id="IPR001715">
    <property type="entry name" value="CH_dom"/>
</dbReference>
<dbReference type="SUPFAM" id="SSF47576">
    <property type="entry name" value="Calponin-homology domain, CH-domain"/>
    <property type="match status" value="1"/>
</dbReference>
<dbReference type="InterPro" id="IPR013783">
    <property type="entry name" value="Ig-like_fold"/>
</dbReference>
<dbReference type="InterPro" id="IPR058952">
    <property type="entry name" value="Ig_CFAP47"/>
</dbReference>
<evidence type="ECO:0000256" key="4">
    <source>
        <dbReference type="ARBA" id="ARBA00023069"/>
    </source>
</evidence>
<reference evidence="7" key="2">
    <citation type="submission" date="2017-05" db="UniProtKB">
        <authorList>
            <consortium name="EnsemblMetazoa"/>
        </authorList>
    </citation>
    <scope>IDENTIFICATION</scope>
</reference>
<dbReference type="OrthoDB" id="10060824at2759"/>
<dbReference type="STRING" id="400682.A0A1X7UH57"/>
<dbReference type="GO" id="GO:0005737">
    <property type="term" value="C:cytoplasm"/>
    <property type="evidence" value="ECO:0007669"/>
    <property type="project" value="UniProtKB-SubCell"/>
</dbReference>
<gene>
    <name evidence="7" type="primary">109583478</name>
</gene>
<organism evidence="7">
    <name type="scientific">Amphimedon queenslandica</name>
    <name type="common">Sponge</name>
    <dbReference type="NCBI Taxonomy" id="400682"/>
    <lineage>
        <taxon>Eukaryota</taxon>
        <taxon>Metazoa</taxon>
        <taxon>Porifera</taxon>
        <taxon>Demospongiae</taxon>
        <taxon>Heteroscleromorpha</taxon>
        <taxon>Haplosclerida</taxon>
        <taxon>Niphatidae</taxon>
        <taxon>Amphimedon</taxon>
    </lineage>
</organism>
<accession>A0A1X7UH57</accession>
<evidence type="ECO:0000256" key="1">
    <source>
        <dbReference type="ARBA" id="ARBA00004138"/>
    </source>
</evidence>
<dbReference type="NCBIfam" id="NF012200">
    <property type="entry name" value="choice_anch_D"/>
    <property type="match status" value="1"/>
</dbReference>
<evidence type="ECO:0000256" key="5">
    <source>
        <dbReference type="ARBA" id="ARBA00023273"/>
    </source>
</evidence>
<evidence type="ECO:0000313" key="8">
    <source>
        <dbReference type="Proteomes" id="UP000007879"/>
    </source>
</evidence>
<dbReference type="GO" id="GO:0060271">
    <property type="term" value="P:cilium assembly"/>
    <property type="evidence" value="ECO:0007669"/>
    <property type="project" value="TreeGrafter"/>
</dbReference>
<dbReference type="KEGG" id="aqu:109583478"/>
<dbReference type="PANTHER" id="PTHR45912:SF3">
    <property type="entry name" value="CILIA- AND FLAGELLA-ASSOCIATED PROTEIN 47"/>
    <property type="match status" value="1"/>
</dbReference>
<name>A0A1X7UH57_AMPQE</name>
<dbReference type="PANTHER" id="PTHR45912">
    <property type="entry name" value="CILIA- AND FLAGELLA-ASSOCIATED PROTEIN 47"/>
    <property type="match status" value="1"/>
</dbReference>
<dbReference type="CDD" id="cd21218">
    <property type="entry name" value="CH_PLS_FIM_rpt2"/>
    <property type="match status" value="1"/>
</dbReference>